<dbReference type="EMBL" id="CP063458">
    <property type="protein sequence ID" value="QOV88458.1"/>
    <property type="molecule type" value="Genomic_DNA"/>
</dbReference>
<dbReference type="KEGG" id="hbs:IPV69_19735"/>
<dbReference type="Proteomes" id="UP000593765">
    <property type="component" value="Chromosome"/>
</dbReference>
<accession>A0A7M2WSH6</accession>
<evidence type="ECO:0000313" key="2">
    <source>
        <dbReference type="Proteomes" id="UP000593765"/>
    </source>
</evidence>
<keyword evidence="2" id="KW-1185">Reference proteome</keyword>
<proteinExistence type="predicted"/>
<organism evidence="1 2">
    <name type="scientific">Humisphaera borealis</name>
    <dbReference type="NCBI Taxonomy" id="2807512"/>
    <lineage>
        <taxon>Bacteria</taxon>
        <taxon>Pseudomonadati</taxon>
        <taxon>Planctomycetota</taxon>
        <taxon>Phycisphaerae</taxon>
        <taxon>Tepidisphaerales</taxon>
        <taxon>Tepidisphaeraceae</taxon>
        <taxon>Humisphaera</taxon>
    </lineage>
</organism>
<reference evidence="1 2" key="1">
    <citation type="submission" date="2020-10" db="EMBL/GenBank/DDBJ databases">
        <title>Wide distribution of Phycisphaera-like planctomycetes from WD2101 soil group in peatlands and genome analysis of the first cultivated representative.</title>
        <authorList>
            <person name="Dedysh S.N."/>
            <person name="Beletsky A.V."/>
            <person name="Ivanova A."/>
            <person name="Kulichevskaya I.S."/>
            <person name="Suzina N.E."/>
            <person name="Philippov D.A."/>
            <person name="Rakitin A.L."/>
            <person name="Mardanov A.V."/>
            <person name="Ravin N.V."/>
        </authorList>
    </citation>
    <scope>NUCLEOTIDE SEQUENCE [LARGE SCALE GENOMIC DNA]</scope>
    <source>
        <strain evidence="1 2">M1803</strain>
    </source>
</reference>
<sequence>MDAWEELPPHEYDRAWGLFTATFRFRPSIHKQDWPGIVEPVSSTTYDISEAYEHDDPWLRPIRGTVNQSFLTYFRTIVPPGGWFYAMDWHVGWRFYPHRDFDSRDVRAWGVSVLPHGDYTVFLTPDLRDGLFGHPWEGSVCIFGQTLPGLVKANPPALFNKPVRRDGMSFPTTGERGLP</sequence>
<dbReference type="Pfam" id="PF10898">
    <property type="entry name" value="DUF2716"/>
    <property type="match status" value="1"/>
</dbReference>
<evidence type="ECO:0000313" key="1">
    <source>
        <dbReference type="EMBL" id="QOV88458.1"/>
    </source>
</evidence>
<name>A0A7M2WSH6_9BACT</name>
<gene>
    <name evidence="1" type="ORF">IPV69_19735</name>
</gene>
<protein>
    <submittedName>
        <fullName evidence="1">DUF2716 domain-containing protein</fullName>
    </submittedName>
</protein>
<dbReference type="AlphaFoldDB" id="A0A7M2WSH6"/>
<dbReference type="InterPro" id="IPR020323">
    <property type="entry name" value="DUF2716"/>
</dbReference>
<dbReference type="RefSeq" id="WP_206291442.1">
    <property type="nucleotide sequence ID" value="NZ_CP063458.1"/>
</dbReference>